<dbReference type="Gene3D" id="1.10.287.130">
    <property type="match status" value="1"/>
</dbReference>
<evidence type="ECO:0000256" key="1">
    <source>
        <dbReference type="ARBA" id="ARBA00000085"/>
    </source>
</evidence>
<dbReference type="CDD" id="cd00156">
    <property type="entry name" value="REC"/>
    <property type="match status" value="1"/>
</dbReference>
<proteinExistence type="predicted"/>
<evidence type="ECO:0000256" key="6">
    <source>
        <dbReference type="ARBA" id="ARBA00022777"/>
    </source>
</evidence>
<evidence type="ECO:0000256" key="3">
    <source>
        <dbReference type="ARBA" id="ARBA00012438"/>
    </source>
</evidence>
<keyword evidence="6 14" id="KW-0418">Kinase</keyword>
<dbReference type="PRINTS" id="PR00344">
    <property type="entry name" value="BCTRLSENSOR"/>
</dbReference>
<gene>
    <name evidence="14" type="ORF">CWB98_11155</name>
</gene>
<dbReference type="CDD" id="cd00082">
    <property type="entry name" value="HisKA"/>
    <property type="match status" value="1"/>
</dbReference>
<comment type="subcellular location">
    <subcellularLocation>
        <location evidence="2">Membrane</location>
    </subcellularLocation>
</comment>
<dbReference type="InterPro" id="IPR004358">
    <property type="entry name" value="Sig_transdc_His_kin-like_C"/>
</dbReference>
<evidence type="ECO:0000256" key="7">
    <source>
        <dbReference type="ARBA" id="ARBA00023012"/>
    </source>
</evidence>
<dbReference type="RefSeq" id="WP_138544926.1">
    <property type="nucleotide sequence ID" value="NZ_PNCJ01000015.1"/>
</dbReference>
<feature type="modified residue" description="4-aspartylphosphate" evidence="8">
    <location>
        <position position="1307"/>
    </location>
</feature>
<evidence type="ECO:0000259" key="13">
    <source>
        <dbReference type="PROSITE" id="PS50885"/>
    </source>
</evidence>
<dbReference type="PANTHER" id="PTHR45339:SF1">
    <property type="entry name" value="HYBRID SIGNAL TRANSDUCTION HISTIDINE KINASE J"/>
    <property type="match status" value="1"/>
</dbReference>
<dbReference type="InterPro" id="IPR036890">
    <property type="entry name" value="HATPase_C_sf"/>
</dbReference>
<feature type="modified residue" description="4-aspartylphosphate" evidence="8">
    <location>
        <position position="1159"/>
    </location>
</feature>
<evidence type="ECO:0000256" key="10">
    <source>
        <dbReference type="SAM" id="Phobius"/>
    </source>
</evidence>
<dbReference type="OrthoDB" id="9810730at2"/>
<dbReference type="Gene3D" id="6.10.340.10">
    <property type="match status" value="1"/>
</dbReference>
<feature type="domain" description="Histidine kinase" evidence="11">
    <location>
        <begin position="693"/>
        <end position="925"/>
    </location>
</feature>
<feature type="region of interest" description="Disordered" evidence="9">
    <location>
        <begin position="622"/>
        <end position="650"/>
    </location>
</feature>
<dbReference type="SMART" id="SM00388">
    <property type="entry name" value="HisKA"/>
    <property type="match status" value="1"/>
</dbReference>
<dbReference type="CDD" id="cd06225">
    <property type="entry name" value="HAMP"/>
    <property type="match status" value="1"/>
</dbReference>
<dbReference type="GO" id="GO:0016020">
    <property type="term" value="C:membrane"/>
    <property type="evidence" value="ECO:0007669"/>
    <property type="project" value="UniProtKB-SubCell"/>
</dbReference>
<dbReference type="Pfam" id="PF00072">
    <property type="entry name" value="Response_reg"/>
    <property type="match status" value="3"/>
</dbReference>
<dbReference type="Pfam" id="PF02518">
    <property type="entry name" value="HATPase_c"/>
    <property type="match status" value="1"/>
</dbReference>
<dbReference type="InterPro" id="IPR005467">
    <property type="entry name" value="His_kinase_dom"/>
</dbReference>
<dbReference type="EMBL" id="PNCJ01000015">
    <property type="protein sequence ID" value="TMP37281.1"/>
    <property type="molecule type" value="Genomic_DNA"/>
</dbReference>
<protein>
    <recommendedName>
        <fullName evidence="3">histidine kinase</fullName>
        <ecNumber evidence="3">2.7.13.3</ecNumber>
    </recommendedName>
</protein>
<dbReference type="InterPro" id="IPR003018">
    <property type="entry name" value="GAF"/>
</dbReference>
<dbReference type="PROSITE" id="PS50885">
    <property type="entry name" value="HAMP"/>
    <property type="match status" value="1"/>
</dbReference>
<evidence type="ECO:0000313" key="15">
    <source>
        <dbReference type="Proteomes" id="UP000306719"/>
    </source>
</evidence>
<dbReference type="GO" id="GO:0000155">
    <property type="term" value="F:phosphorelay sensor kinase activity"/>
    <property type="evidence" value="ECO:0007669"/>
    <property type="project" value="InterPro"/>
</dbReference>
<accession>A0A5S3WZZ5</accession>
<evidence type="ECO:0000259" key="12">
    <source>
        <dbReference type="PROSITE" id="PS50110"/>
    </source>
</evidence>
<keyword evidence="4 8" id="KW-0597">Phosphoprotein</keyword>
<feature type="domain" description="Response regulatory" evidence="12">
    <location>
        <begin position="988"/>
        <end position="1101"/>
    </location>
</feature>
<comment type="catalytic activity">
    <reaction evidence="1">
        <text>ATP + protein L-histidine = ADP + protein N-phospho-L-histidine.</text>
        <dbReference type="EC" id="2.7.13.3"/>
    </reaction>
</comment>
<organism evidence="14 15">
    <name type="scientific">Pseudoalteromonas rubra</name>
    <dbReference type="NCBI Taxonomy" id="43658"/>
    <lineage>
        <taxon>Bacteria</taxon>
        <taxon>Pseudomonadati</taxon>
        <taxon>Pseudomonadota</taxon>
        <taxon>Gammaproteobacteria</taxon>
        <taxon>Alteromonadales</taxon>
        <taxon>Pseudoalteromonadaceae</taxon>
        <taxon>Pseudoalteromonas</taxon>
    </lineage>
</organism>
<feature type="domain" description="HAMP" evidence="13">
    <location>
        <begin position="335"/>
        <end position="387"/>
    </location>
</feature>
<dbReference type="CDD" id="cd16922">
    <property type="entry name" value="HATPase_EvgS-ArcB-TorS-like"/>
    <property type="match status" value="1"/>
</dbReference>
<dbReference type="SMART" id="SM00065">
    <property type="entry name" value="GAF"/>
    <property type="match status" value="1"/>
</dbReference>
<dbReference type="SUPFAM" id="SSF55874">
    <property type="entry name" value="ATPase domain of HSP90 chaperone/DNA topoisomerase II/histidine kinase"/>
    <property type="match status" value="1"/>
</dbReference>
<evidence type="ECO:0000256" key="5">
    <source>
        <dbReference type="ARBA" id="ARBA00022679"/>
    </source>
</evidence>
<dbReference type="InterPro" id="IPR036097">
    <property type="entry name" value="HisK_dim/P_sf"/>
</dbReference>
<dbReference type="SUPFAM" id="SSF47384">
    <property type="entry name" value="Homodimeric domain of signal transducing histidine kinase"/>
    <property type="match status" value="1"/>
</dbReference>
<evidence type="ECO:0000256" key="8">
    <source>
        <dbReference type="PROSITE-ProRule" id="PRU00169"/>
    </source>
</evidence>
<keyword evidence="7" id="KW-0902">Two-component regulatory system</keyword>
<evidence type="ECO:0000313" key="14">
    <source>
        <dbReference type="EMBL" id="TMP37281.1"/>
    </source>
</evidence>
<dbReference type="SUPFAM" id="SSF55781">
    <property type="entry name" value="GAF domain-like"/>
    <property type="match status" value="1"/>
</dbReference>
<comment type="caution">
    <text evidence="14">The sequence shown here is derived from an EMBL/GenBank/DDBJ whole genome shotgun (WGS) entry which is preliminary data.</text>
</comment>
<dbReference type="FunFam" id="3.30.565.10:FF:000010">
    <property type="entry name" value="Sensor histidine kinase RcsC"/>
    <property type="match status" value="1"/>
</dbReference>
<dbReference type="Pfam" id="PF13185">
    <property type="entry name" value="GAF_2"/>
    <property type="match status" value="1"/>
</dbReference>
<dbReference type="Gene3D" id="3.30.565.10">
    <property type="entry name" value="Histidine kinase-like ATPase, C-terminal domain"/>
    <property type="match status" value="1"/>
</dbReference>
<keyword evidence="5" id="KW-0808">Transferase</keyword>
<dbReference type="PROSITE" id="PS50110">
    <property type="entry name" value="RESPONSE_REGULATORY"/>
    <property type="match status" value="3"/>
</dbReference>
<dbReference type="Gene3D" id="3.30.450.40">
    <property type="match status" value="1"/>
</dbReference>
<reference evidence="15" key="2">
    <citation type="submission" date="2019-06" db="EMBL/GenBank/DDBJ databases">
        <title>Co-occurence of chitin degradation, pigmentation and bioactivity in marine Pseudoalteromonas.</title>
        <authorList>
            <person name="Sonnenschein E.C."/>
            <person name="Bech P.K."/>
        </authorList>
    </citation>
    <scope>NUCLEOTIDE SEQUENCE [LARGE SCALE GENOMIC DNA]</scope>
    <source>
        <strain evidence="15">S2599</strain>
    </source>
</reference>
<evidence type="ECO:0000256" key="9">
    <source>
        <dbReference type="SAM" id="MobiDB-lite"/>
    </source>
</evidence>
<dbReference type="InterPro" id="IPR001789">
    <property type="entry name" value="Sig_transdc_resp-reg_receiver"/>
</dbReference>
<evidence type="ECO:0000256" key="2">
    <source>
        <dbReference type="ARBA" id="ARBA00004370"/>
    </source>
</evidence>
<dbReference type="Pfam" id="PF00672">
    <property type="entry name" value="HAMP"/>
    <property type="match status" value="1"/>
</dbReference>
<dbReference type="SUPFAM" id="SSF52172">
    <property type="entry name" value="CheY-like"/>
    <property type="match status" value="3"/>
</dbReference>
<keyword evidence="10" id="KW-0472">Membrane</keyword>
<dbReference type="InterPro" id="IPR011006">
    <property type="entry name" value="CheY-like_superfamily"/>
</dbReference>
<sequence length="1384" mass="154934">MELNTLSTRISAGFVLAFLIPAAIVIAALFQLAELERSSTHFSGNELASVKHMQALRSNFEDSKLELKSWMAGGGQQHLQGRREAWQNIDESLFKIKRLSLSALNRDQVVRLEAKLGEARLVQQKIEAVAQTEENFPGLQILFNQAMPRAERIQNAVTLLIEREEELAGGEQRKQLLKHLADFRASFASAMSAAKAFLLSNQESYFRDFEEYHSWHEDAWLSVQQQQALLDEQQIMQFQKITRLRVEYWGLVRDMFEFRRSTNWDQAESIWQEQLGPLTRALKNQLIEIEIAQQRLADNSLMSNQHSLAELSLFSVIALVLAALITTFIAYLINKQIGQSVSQSIEVAEQVADGDFSTNVQLQGSIEIVRLSKSLSRMTETLRAITQHVKLIENGDYQADFVPKGEQDQLGKALDSMTKKLRESKLELESQSWLKAGLSEFSDLLTGARTVTDIYQASVDFCTKHTGAEVGVLYAKEGGGFKLVSSFAYKHRNSASNEFMAGEGLAGQAVLEGKVMCFSDLPADHIPLEIESGLGHSAAKFIVAVPLVDRLQNGAVLGVLLLGNTKPFKAIDIEWLEQSADKQAQALTSAQSRGRLQELLEESQQQAEELESQQQDLKAANEELEQQTQELKRSEEELREQRSQLTQTNTELTERTDILQKQKIEIENARIELQHRAEQLAVSSKYKSEFLANMSHELRTPLNSLLLLSQSLARNSEGNLTEDQLEDIEVIYNGGQSLLTLINEILDLSKVEAGKLKLISDRVDLHSFVARLKRQFDPVAKEKNLEFKITISALAPKDIETDELRLEQVLRNLLSNAFKFTEQGYVELCIEPVAGDVQFNNSTLTPDNCLSFLVRDTGIGIEQGMQKAIFEAFQQADGSTSRAFGGTGLGLTISREFSLLLGGEIQLVSEVNKGSTFSLYIPRHKHPDHEEQNEPQSKPDLSINQVAQQNDFVKAHDDALLAEQQPLDADVIVTTGAKPVSDQGHNSTILIVEDDSQFASILSDIARKHQFDPLVCSQAEQALNMIQQALPSAVILDIGLPDMDGMMLLDTLKSQPKTRQIPVHIVSGKNKDPKALQKGAIDFLTKPVSLEQMEQVFAKFEVLLQKHIKHLLLVEDDTDACKVIKQVLQQKGLELHVANDGGTAMQVLKQHQIDCCIVDLNLPDMSGFELLERMDAESGLTLPPIIVYTAQDLSRDEYHQLLRFTDKIVLKTDHAPVRLQDEVELFLHSVEQQLPPSVIASKQNEIISQPVDLSGFHVLLVDDDLRNTYALSKLLKEQGLTVTMADNGQLALEKLQQSEQFDLVLMDIMMPVMDGFEAMRHIRADISQNLPIIALTAKAMSEDKQKCLEAGASDYLAKPVDINVLISMMKIWLYETQNASDRLH</sequence>
<name>A0A5S3WZZ5_9GAMM</name>
<dbReference type="InterPro" id="IPR003594">
    <property type="entry name" value="HATPase_dom"/>
</dbReference>
<feature type="compositionally biased region" description="Basic and acidic residues" evidence="9">
    <location>
        <begin position="630"/>
        <end position="642"/>
    </location>
</feature>
<feature type="domain" description="Response regulatory" evidence="12">
    <location>
        <begin position="1110"/>
        <end position="1226"/>
    </location>
</feature>
<feature type="modified residue" description="4-aspartylphosphate" evidence="8">
    <location>
        <position position="1037"/>
    </location>
</feature>
<evidence type="ECO:0000256" key="4">
    <source>
        <dbReference type="ARBA" id="ARBA00022553"/>
    </source>
</evidence>
<dbReference type="Proteomes" id="UP000306719">
    <property type="component" value="Unassembled WGS sequence"/>
</dbReference>
<feature type="transmembrane region" description="Helical" evidence="10">
    <location>
        <begin position="311"/>
        <end position="333"/>
    </location>
</feature>
<dbReference type="InterPro" id="IPR003660">
    <property type="entry name" value="HAMP_dom"/>
</dbReference>
<dbReference type="PANTHER" id="PTHR45339">
    <property type="entry name" value="HYBRID SIGNAL TRANSDUCTION HISTIDINE KINASE J"/>
    <property type="match status" value="1"/>
</dbReference>
<dbReference type="Pfam" id="PF00512">
    <property type="entry name" value="HisKA"/>
    <property type="match status" value="1"/>
</dbReference>
<dbReference type="EC" id="2.7.13.3" evidence="3"/>
<reference evidence="14 15" key="1">
    <citation type="submission" date="2018-01" db="EMBL/GenBank/DDBJ databases">
        <authorList>
            <person name="Paulsen S."/>
            <person name="Gram L.K."/>
        </authorList>
    </citation>
    <scope>NUCLEOTIDE SEQUENCE [LARGE SCALE GENOMIC DNA]</scope>
    <source>
        <strain evidence="14 15">S2599</strain>
    </source>
</reference>
<feature type="domain" description="Response regulatory" evidence="12">
    <location>
        <begin position="1257"/>
        <end position="1373"/>
    </location>
</feature>
<keyword evidence="10" id="KW-0812">Transmembrane</keyword>
<dbReference type="InterPro" id="IPR003661">
    <property type="entry name" value="HisK_dim/P_dom"/>
</dbReference>
<dbReference type="SMART" id="SM00448">
    <property type="entry name" value="REC"/>
    <property type="match status" value="3"/>
</dbReference>
<dbReference type="SMART" id="SM00387">
    <property type="entry name" value="HATPase_c"/>
    <property type="match status" value="1"/>
</dbReference>
<dbReference type="PROSITE" id="PS50109">
    <property type="entry name" value="HIS_KIN"/>
    <property type="match status" value="1"/>
</dbReference>
<dbReference type="CDD" id="cd17546">
    <property type="entry name" value="REC_hyHK_CKI1_RcsC-like"/>
    <property type="match status" value="1"/>
</dbReference>
<dbReference type="Gene3D" id="3.40.50.2300">
    <property type="match status" value="3"/>
</dbReference>
<feature type="transmembrane region" description="Helical" evidence="10">
    <location>
        <begin position="12"/>
        <end position="33"/>
    </location>
</feature>
<keyword evidence="10" id="KW-1133">Transmembrane helix</keyword>
<evidence type="ECO:0000259" key="11">
    <source>
        <dbReference type="PROSITE" id="PS50109"/>
    </source>
</evidence>
<dbReference type="InterPro" id="IPR029016">
    <property type="entry name" value="GAF-like_dom_sf"/>
</dbReference>